<reference evidence="2 3" key="1">
    <citation type="submission" date="2024-06" db="EMBL/GenBank/DDBJ databases">
        <title>A chromosome-level genome assembly of beet webworm, Loxostege sticticalis.</title>
        <authorList>
            <person name="Zhang Y."/>
        </authorList>
    </citation>
    <scope>NUCLEOTIDE SEQUENCE [LARGE SCALE GENOMIC DNA]</scope>
    <source>
        <strain evidence="2">AQ028</strain>
        <tissue evidence="2">Male pupae</tissue>
    </source>
</reference>
<dbReference type="AlphaFoldDB" id="A0ABD0TAA0"/>
<name>A0ABD0TAA0_LOXSC</name>
<comment type="caution">
    <text evidence="2">The sequence shown here is derived from an EMBL/GenBank/DDBJ whole genome shotgun (WGS) entry which is preliminary data.</text>
</comment>
<dbReference type="Proteomes" id="UP001549921">
    <property type="component" value="Unassembled WGS sequence"/>
</dbReference>
<feature type="chain" id="PRO_5044864602" evidence="1">
    <location>
        <begin position="22"/>
        <end position="131"/>
    </location>
</feature>
<sequence>MRGRAVLAAVCACLRVLQADARAAFYVGIAAPPSAAAVVHAFNRSLAEISHTYLAGDYPLYLRNITLLPLYIELPEDEKACLIKPHTVSTVPKTYDTRDDPRIVRTRFHERMPVVRWMKLGTQTARACIEI</sequence>
<evidence type="ECO:0000313" key="2">
    <source>
        <dbReference type="EMBL" id="KAL0840308.1"/>
    </source>
</evidence>
<accession>A0ABD0TAA0</accession>
<evidence type="ECO:0000313" key="3">
    <source>
        <dbReference type="Proteomes" id="UP001549921"/>
    </source>
</evidence>
<evidence type="ECO:0000256" key="1">
    <source>
        <dbReference type="SAM" id="SignalP"/>
    </source>
</evidence>
<gene>
    <name evidence="2" type="ORF">ABMA28_015578</name>
</gene>
<organism evidence="2 3">
    <name type="scientific">Loxostege sticticalis</name>
    <name type="common">Beet webworm moth</name>
    <dbReference type="NCBI Taxonomy" id="481309"/>
    <lineage>
        <taxon>Eukaryota</taxon>
        <taxon>Metazoa</taxon>
        <taxon>Ecdysozoa</taxon>
        <taxon>Arthropoda</taxon>
        <taxon>Hexapoda</taxon>
        <taxon>Insecta</taxon>
        <taxon>Pterygota</taxon>
        <taxon>Neoptera</taxon>
        <taxon>Endopterygota</taxon>
        <taxon>Lepidoptera</taxon>
        <taxon>Glossata</taxon>
        <taxon>Ditrysia</taxon>
        <taxon>Pyraloidea</taxon>
        <taxon>Crambidae</taxon>
        <taxon>Pyraustinae</taxon>
        <taxon>Loxostege</taxon>
    </lineage>
</organism>
<dbReference type="EMBL" id="JBEDNZ010000007">
    <property type="protein sequence ID" value="KAL0840308.1"/>
    <property type="molecule type" value="Genomic_DNA"/>
</dbReference>
<feature type="signal peptide" evidence="1">
    <location>
        <begin position="1"/>
        <end position="21"/>
    </location>
</feature>
<protein>
    <submittedName>
        <fullName evidence="2">Uncharacterized protein</fullName>
    </submittedName>
</protein>
<keyword evidence="1" id="KW-0732">Signal</keyword>
<proteinExistence type="predicted"/>